<dbReference type="InterPro" id="IPR017896">
    <property type="entry name" value="4Fe4S_Fe-S-bd"/>
</dbReference>
<dbReference type="PANTHER" id="PTHR40447">
    <property type="entry name" value="ANAEROBIC SULFITE REDUCTASE SUBUNIT A"/>
    <property type="match status" value="1"/>
</dbReference>
<accession>A0A7C0X2J9</accession>
<dbReference type="SUPFAM" id="SSF46548">
    <property type="entry name" value="alpha-helical ferredoxin"/>
    <property type="match status" value="1"/>
</dbReference>
<name>A0A7C0X2J9_9EURY</name>
<dbReference type="InterPro" id="IPR017900">
    <property type="entry name" value="4Fe4S_Fe_S_CS"/>
</dbReference>
<protein>
    <submittedName>
        <fullName evidence="2">Hydrogenase</fullName>
    </submittedName>
</protein>
<gene>
    <name evidence="2" type="ORF">ENG09_02290</name>
</gene>
<feature type="domain" description="4Fe-4S ferredoxin-type" evidence="1">
    <location>
        <begin position="224"/>
        <end position="254"/>
    </location>
</feature>
<comment type="caution">
    <text evidence="2">The sequence shown here is derived from an EMBL/GenBank/DDBJ whole genome shotgun (WGS) entry which is preliminary data.</text>
</comment>
<dbReference type="PROSITE" id="PS51379">
    <property type="entry name" value="4FE4S_FER_2"/>
    <property type="match status" value="2"/>
</dbReference>
<sequence>MRYVKLPDEKVYEFLDRLKEHGPLYAPIKISDRCVDFREILNVKDVVFDYTRTLTPPKKYFFPPVETMFRYDVQKVEMYQEEIPEQDFTIFGVHHCDIVGLRILDTIYMDDMPDIYYATRRKHGTIIGISCMPDEYCFCNLRRADFADKGFDLFLHKVKDGYLVRVGSIKGHKIVDAESDLFADYTHDDIDEMVRYEAERQMAFSTNGNWDNIRYVLELKMDHPAWEREAEKCLGCGICTLTCPTCRCYDVKDIPNLDGRTGIRIRRWDSCQYWSHGLVAGGHNFRESKLDRFKNRFLCKNAYCAGVTTAYCVGCGRCTEFCPAGIDFKKVLMEIRGDVEDAKHIRHA</sequence>
<dbReference type="PROSITE" id="PS00198">
    <property type="entry name" value="4FE4S_FER_1"/>
    <property type="match status" value="2"/>
</dbReference>
<evidence type="ECO:0000313" key="2">
    <source>
        <dbReference type="EMBL" id="HDM36073.1"/>
    </source>
</evidence>
<dbReference type="GO" id="GO:0051536">
    <property type="term" value="F:iron-sulfur cluster binding"/>
    <property type="evidence" value="ECO:0007669"/>
    <property type="project" value="InterPro"/>
</dbReference>
<dbReference type="InterPro" id="IPR009051">
    <property type="entry name" value="Helical_ferredxn"/>
</dbReference>
<dbReference type="Gene3D" id="1.10.1060.10">
    <property type="entry name" value="Alpha-helical ferredoxin"/>
    <property type="match status" value="1"/>
</dbReference>
<dbReference type="Proteomes" id="UP000885863">
    <property type="component" value="Unassembled WGS sequence"/>
</dbReference>
<organism evidence="2">
    <name type="scientific">Candidatus Syntropharchaeum butanivorans</name>
    <dbReference type="NCBI Taxonomy" id="1839936"/>
    <lineage>
        <taxon>Archaea</taxon>
        <taxon>Methanobacteriati</taxon>
        <taxon>Methanobacteriota</taxon>
        <taxon>Stenosarchaea group</taxon>
        <taxon>Methanomicrobia</taxon>
        <taxon>Methanosarcinales</taxon>
        <taxon>ANME-2 cluster</taxon>
        <taxon>Candidatus Syntropharchaeum</taxon>
    </lineage>
</organism>
<dbReference type="GO" id="GO:0016491">
    <property type="term" value="F:oxidoreductase activity"/>
    <property type="evidence" value="ECO:0007669"/>
    <property type="project" value="UniProtKB-ARBA"/>
</dbReference>
<reference evidence="2" key="1">
    <citation type="journal article" date="2020" name="mSystems">
        <title>Genome- and Community-Level Interaction Insights into Carbon Utilization and Element Cycling Functions of Hydrothermarchaeota in Hydrothermal Sediment.</title>
        <authorList>
            <person name="Zhou Z."/>
            <person name="Liu Y."/>
            <person name="Xu W."/>
            <person name="Pan J."/>
            <person name="Luo Z.H."/>
            <person name="Li M."/>
        </authorList>
    </citation>
    <scope>NUCLEOTIDE SEQUENCE [LARGE SCALE GENOMIC DNA]</scope>
    <source>
        <strain evidence="2">HyVt-185</strain>
    </source>
</reference>
<dbReference type="PANTHER" id="PTHR40447:SF1">
    <property type="entry name" value="ANAEROBIC SULFITE REDUCTASE SUBUNIT A"/>
    <property type="match status" value="1"/>
</dbReference>
<dbReference type="EMBL" id="DQZR01000096">
    <property type="protein sequence ID" value="HDM36073.1"/>
    <property type="molecule type" value="Genomic_DNA"/>
</dbReference>
<feature type="domain" description="4Fe-4S ferredoxin-type" evidence="1">
    <location>
        <begin position="303"/>
        <end position="331"/>
    </location>
</feature>
<dbReference type="AlphaFoldDB" id="A0A7C0X2J9"/>
<evidence type="ECO:0000259" key="1">
    <source>
        <dbReference type="PROSITE" id="PS51379"/>
    </source>
</evidence>
<dbReference type="Pfam" id="PF17179">
    <property type="entry name" value="Fer4_22"/>
    <property type="match status" value="1"/>
</dbReference>
<proteinExistence type="predicted"/>